<dbReference type="SUPFAM" id="SSF50494">
    <property type="entry name" value="Trypsin-like serine proteases"/>
    <property type="match status" value="1"/>
</dbReference>
<dbReference type="Pfam" id="PF00089">
    <property type="entry name" value="Trypsin"/>
    <property type="match status" value="1"/>
</dbReference>
<dbReference type="EMBL" id="JBEHCU010000015">
    <property type="protein sequence ID" value="KAL1404782.1"/>
    <property type="molecule type" value="Genomic_DNA"/>
</dbReference>
<feature type="domain" description="C-type lectin" evidence="11">
    <location>
        <begin position="302"/>
        <end position="414"/>
    </location>
</feature>
<evidence type="ECO:0000256" key="4">
    <source>
        <dbReference type="ARBA" id="ARBA00022729"/>
    </source>
</evidence>
<dbReference type="SUPFAM" id="SSF56436">
    <property type="entry name" value="C-type lectin-like"/>
    <property type="match status" value="2"/>
</dbReference>
<dbReference type="InterPro" id="IPR009003">
    <property type="entry name" value="Peptidase_S1_PA"/>
</dbReference>
<dbReference type="SMART" id="SM00020">
    <property type="entry name" value="Tryp_SPc"/>
    <property type="match status" value="1"/>
</dbReference>
<dbReference type="CDD" id="cd00037">
    <property type="entry name" value="CLECT"/>
    <property type="match status" value="1"/>
</dbReference>
<dbReference type="GO" id="GO:0005576">
    <property type="term" value="C:extracellular region"/>
    <property type="evidence" value="ECO:0007669"/>
    <property type="project" value="UniProtKB-SubCell"/>
</dbReference>
<evidence type="ECO:0000313" key="14">
    <source>
        <dbReference type="Proteomes" id="UP001562425"/>
    </source>
</evidence>
<dbReference type="FunFam" id="2.40.10.10:FF:000146">
    <property type="entry name" value="Serine protease 53"/>
    <property type="match status" value="1"/>
</dbReference>
<dbReference type="SMART" id="SM00034">
    <property type="entry name" value="CLECT"/>
    <property type="match status" value="2"/>
</dbReference>
<keyword evidence="5" id="KW-0378">Hydrolase</keyword>
<proteinExistence type="inferred from homology"/>
<comment type="subcellular location">
    <subcellularLocation>
        <location evidence="1">Secreted</location>
    </subcellularLocation>
</comment>
<accession>A0ABD1E0Z9</accession>
<feature type="domain" description="Peptidase S1" evidence="12">
    <location>
        <begin position="36"/>
        <end position="282"/>
    </location>
</feature>
<dbReference type="InterPro" id="IPR051333">
    <property type="entry name" value="CLIP_Serine_Protease"/>
</dbReference>
<dbReference type="InterPro" id="IPR016186">
    <property type="entry name" value="C-type_lectin-like/link_sf"/>
</dbReference>
<dbReference type="PROSITE" id="PS00615">
    <property type="entry name" value="C_TYPE_LECTIN_1"/>
    <property type="match status" value="1"/>
</dbReference>
<evidence type="ECO:0000256" key="5">
    <source>
        <dbReference type="ARBA" id="ARBA00022801"/>
    </source>
</evidence>
<dbReference type="PRINTS" id="PR00722">
    <property type="entry name" value="CHYMOTRYPSIN"/>
</dbReference>
<gene>
    <name evidence="13" type="ORF">pipiens_005218</name>
</gene>
<dbReference type="InterPro" id="IPR043504">
    <property type="entry name" value="Peptidase_S1_PA_chymotrypsin"/>
</dbReference>
<dbReference type="InterPro" id="IPR001314">
    <property type="entry name" value="Peptidase_S1A"/>
</dbReference>
<dbReference type="PANTHER" id="PTHR24260">
    <property type="match status" value="1"/>
</dbReference>
<dbReference type="Proteomes" id="UP001562425">
    <property type="component" value="Unassembled WGS sequence"/>
</dbReference>
<keyword evidence="4 10" id="KW-0732">Signal</keyword>
<name>A0ABD1E0Z9_CULPP</name>
<dbReference type="GO" id="GO:0006508">
    <property type="term" value="P:proteolysis"/>
    <property type="evidence" value="ECO:0007669"/>
    <property type="project" value="UniProtKB-KW"/>
</dbReference>
<evidence type="ECO:0000313" key="13">
    <source>
        <dbReference type="EMBL" id="KAL1404782.1"/>
    </source>
</evidence>
<keyword evidence="7" id="KW-0865">Zymogen</keyword>
<keyword evidence="6" id="KW-0720">Serine protease</keyword>
<keyword evidence="14" id="KW-1185">Reference proteome</keyword>
<evidence type="ECO:0000256" key="9">
    <source>
        <dbReference type="ARBA" id="ARBA00024195"/>
    </source>
</evidence>
<reference evidence="13 14" key="1">
    <citation type="submission" date="2024-05" db="EMBL/GenBank/DDBJ databases">
        <title>Culex pipiens pipiens assembly and annotation.</title>
        <authorList>
            <person name="Alout H."/>
            <person name="Durand T."/>
        </authorList>
    </citation>
    <scope>NUCLEOTIDE SEQUENCE [LARGE SCALE GENOMIC DNA]</scope>
    <source>
        <strain evidence="13">HA-2024</strain>
        <tissue evidence="13">Whole body</tissue>
    </source>
</reference>
<evidence type="ECO:0000256" key="10">
    <source>
        <dbReference type="SAM" id="SignalP"/>
    </source>
</evidence>
<dbReference type="Pfam" id="PF00059">
    <property type="entry name" value="Lectin_C"/>
    <property type="match status" value="2"/>
</dbReference>
<dbReference type="InterPro" id="IPR001304">
    <property type="entry name" value="C-type_lectin-like"/>
</dbReference>
<feature type="signal peptide" evidence="10">
    <location>
        <begin position="1"/>
        <end position="21"/>
    </location>
</feature>
<dbReference type="InterPro" id="IPR018378">
    <property type="entry name" value="C-type_lectin_CS"/>
</dbReference>
<dbReference type="AlphaFoldDB" id="A0ABD1E0Z9"/>
<keyword evidence="2" id="KW-0964">Secreted</keyword>
<comment type="similarity">
    <text evidence="9">Belongs to the peptidase S1 family. CLIP subfamily.</text>
</comment>
<dbReference type="Gene3D" id="2.40.10.10">
    <property type="entry name" value="Trypsin-like serine proteases"/>
    <property type="match status" value="1"/>
</dbReference>
<feature type="domain" description="C-type lectin" evidence="11">
    <location>
        <begin position="433"/>
        <end position="549"/>
    </location>
</feature>
<organism evidence="13 14">
    <name type="scientific">Culex pipiens pipiens</name>
    <name type="common">Northern house mosquito</name>
    <dbReference type="NCBI Taxonomy" id="38569"/>
    <lineage>
        <taxon>Eukaryota</taxon>
        <taxon>Metazoa</taxon>
        <taxon>Ecdysozoa</taxon>
        <taxon>Arthropoda</taxon>
        <taxon>Hexapoda</taxon>
        <taxon>Insecta</taxon>
        <taxon>Pterygota</taxon>
        <taxon>Neoptera</taxon>
        <taxon>Endopterygota</taxon>
        <taxon>Diptera</taxon>
        <taxon>Nematocera</taxon>
        <taxon>Culicoidea</taxon>
        <taxon>Culicidae</taxon>
        <taxon>Culicinae</taxon>
        <taxon>Culicini</taxon>
        <taxon>Culex</taxon>
        <taxon>Culex</taxon>
    </lineage>
</organism>
<evidence type="ECO:0000256" key="6">
    <source>
        <dbReference type="ARBA" id="ARBA00022825"/>
    </source>
</evidence>
<dbReference type="InterPro" id="IPR001254">
    <property type="entry name" value="Trypsin_dom"/>
</dbReference>
<dbReference type="GO" id="GO:0008236">
    <property type="term" value="F:serine-type peptidase activity"/>
    <property type="evidence" value="ECO:0007669"/>
    <property type="project" value="UniProtKB-KW"/>
</dbReference>
<evidence type="ECO:0000259" key="12">
    <source>
        <dbReference type="PROSITE" id="PS50240"/>
    </source>
</evidence>
<keyword evidence="8" id="KW-1015">Disulfide bond</keyword>
<dbReference type="PANTHER" id="PTHR24260:SF136">
    <property type="entry name" value="GH08193P-RELATED"/>
    <property type="match status" value="1"/>
</dbReference>
<keyword evidence="3" id="KW-0645">Protease</keyword>
<evidence type="ECO:0000256" key="1">
    <source>
        <dbReference type="ARBA" id="ARBA00004613"/>
    </source>
</evidence>
<protein>
    <recommendedName>
        <fullName evidence="15">Serine protease</fullName>
    </recommendedName>
</protein>
<comment type="caution">
    <text evidence="13">The sequence shown here is derived from an EMBL/GenBank/DDBJ whole genome shotgun (WGS) entry which is preliminary data.</text>
</comment>
<dbReference type="Gene3D" id="3.10.100.10">
    <property type="entry name" value="Mannose-Binding Protein A, subunit A"/>
    <property type="match status" value="2"/>
</dbReference>
<dbReference type="InterPro" id="IPR016187">
    <property type="entry name" value="CTDL_fold"/>
</dbReference>
<evidence type="ECO:0000256" key="3">
    <source>
        <dbReference type="ARBA" id="ARBA00022670"/>
    </source>
</evidence>
<evidence type="ECO:0000256" key="7">
    <source>
        <dbReference type="ARBA" id="ARBA00023145"/>
    </source>
</evidence>
<evidence type="ECO:0000259" key="11">
    <source>
        <dbReference type="PROSITE" id="PS50041"/>
    </source>
</evidence>
<evidence type="ECO:0000256" key="8">
    <source>
        <dbReference type="ARBA" id="ARBA00023157"/>
    </source>
</evidence>
<dbReference type="PROSITE" id="PS51257">
    <property type="entry name" value="PROKAR_LIPOPROTEIN"/>
    <property type="match status" value="1"/>
</dbReference>
<dbReference type="CDD" id="cd00190">
    <property type="entry name" value="Tryp_SPc"/>
    <property type="match status" value="1"/>
</dbReference>
<dbReference type="PROSITE" id="PS50041">
    <property type="entry name" value="C_TYPE_LECTIN_2"/>
    <property type="match status" value="2"/>
</dbReference>
<sequence length="550" mass="60890">MLRRTALLTLVLCCSIFTACGDQRCGVRQDKTRSLITAGHNVQPGDYPWHAAIYQVLPLKHYICGGTLVGQSVVITSAHCVAVPGRRVARSIDELVVQLGKHLLNVRSDSEQEYGLSSIIVHEGFTGDNHGHDVALLITKDPVRYGKFVQPACLPTFSLANDRVVGTIVGWGYTEQSAVSNSLKAAGAPIVSQELCRSSNLGAFGGSLTEEMFCAGYRNGTNACNGDSGGGLFRNVRGSWFLLGIVSFTAAQEQDENRCSSTDYTAFVDVAKYKRWIRNNSDPSFGTTCSDLGQPAKLKKQYFVHNNKEVTFLEAWRLCQSYGHRLATVTSEEDNELLEKAIAKSSNPKGPWYIGGTDLGSEGNFLWISTNTPVGYLSGYLNYSPGQPDNAGGNENCLEIGRWGGVVWNDVPCDWRQRICGNGGFNPSPVKRYHVYHDQRVDFLGAWNACLRNGQRMATVTSAEDATLLEETLDKVHRKSIYYIGGMKLGDDNRSWFWVSHNFTKLTGYTNWNAGQPDIVEERCLEIGRFAKWTWNDISCHVAQHYICED</sequence>
<evidence type="ECO:0008006" key="15">
    <source>
        <dbReference type="Google" id="ProtNLM"/>
    </source>
</evidence>
<dbReference type="PROSITE" id="PS50240">
    <property type="entry name" value="TRYPSIN_DOM"/>
    <property type="match status" value="1"/>
</dbReference>
<evidence type="ECO:0000256" key="2">
    <source>
        <dbReference type="ARBA" id="ARBA00022525"/>
    </source>
</evidence>
<feature type="chain" id="PRO_5044793850" description="Serine protease" evidence="10">
    <location>
        <begin position="22"/>
        <end position="550"/>
    </location>
</feature>